<comment type="similarity">
    <text evidence="2">Belongs to the NifU family.</text>
</comment>
<evidence type="ECO:0000313" key="6">
    <source>
        <dbReference type="RefSeq" id="XP_003741608.1"/>
    </source>
</evidence>
<dbReference type="AlphaFoldDB" id="A0AAJ6QRK8"/>
<evidence type="ECO:0000256" key="3">
    <source>
        <dbReference type="ARBA" id="ARBA00018782"/>
    </source>
</evidence>
<gene>
    <name evidence="6" type="primary">LOC100906056</name>
</gene>
<dbReference type="GeneID" id="100906056"/>
<evidence type="ECO:0000259" key="4">
    <source>
        <dbReference type="SMART" id="SM00932"/>
    </source>
</evidence>
<dbReference type="InterPro" id="IPR035433">
    <property type="entry name" value="NFU1-like"/>
</dbReference>
<reference evidence="6" key="1">
    <citation type="submission" date="2025-08" db="UniProtKB">
        <authorList>
            <consortium name="RefSeq"/>
        </authorList>
    </citation>
    <scope>IDENTIFICATION</scope>
</reference>
<dbReference type="SUPFAM" id="SSF117916">
    <property type="entry name" value="Fe-S cluster assembly (FSCA) domain-like"/>
    <property type="match status" value="1"/>
</dbReference>
<dbReference type="GO" id="GO:0016226">
    <property type="term" value="P:iron-sulfur cluster assembly"/>
    <property type="evidence" value="ECO:0007669"/>
    <property type="project" value="InterPro"/>
</dbReference>
<accession>A0AAJ6QRK8</accession>
<dbReference type="PANTHER" id="PTHR11178">
    <property type="entry name" value="IRON-SULFUR CLUSTER SCAFFOLD PROTEIN NFU-RELATED"/>
    <property type="match status" value="1"/>
</dbReference>
<feature type="domain" description="Scaffold protein Nfu/NifU N-terminal" evidence="4">
    <location>
        <begin position="39"/>
        <end position="127"/>
    </location>
</feature>
<name>A0AAJ6QRK8_9ACAR</name>
<proteinExistence type="inferred from homology"/>
<evidence type="ECO:0000256" key="2">
    <source>
        <dbReference type="ARBA" id="ARBA00006420"/>
    </source>
</evidence>
<evidence type="ECO:0000313" key="5">
    <source>
        <dbReference type="Proteomes" id="UP000694867"/>
    </source>
</evidence>
<dbReference type="KEGG" id="goe:100906056"/>
<dbReference type="SMART" id="SM00932">
    <property type="entry name" value="Nfu_N"/>
    <property type="match status" value="1"/>
</dbReference>
<dbReference type="GO" id="GO:0005506">
    <property type="term" value="F:iron ion binding"/>
    <property type="evidence" value="ECO:0007669"/>
    <property type="project" value="InterPro"/>
</dbReference>
<dbReference type="InterPro" id="IPR036498">
    <property type="entry name" value="Nfu/NifU_N_sf"/>
</dbReference>
<dbReference type="Gene3D" id="3.30.1370.70">
    <property type="entry name" value="Scaffold protein Nfu/NifU, N-terminal domain"/>
    <property type="match status" value="1"/>
</dbReference>
<dbReference type="RefSeq" id="XP_003741608.1">
    <property type="nucleotide sequence ID" value="XM_003741560.2"/>
</dbReference>
<dbReference type="PIRSF" id="PIRSF036773">
    <property type="entry name" value="HIRIP5"/>
    <property type="match status" value="1"/>
</dbReference>
<dbReference type="InterPro" id="IPR034904">
    <property type="entry name" value="FSCA_dom_sf"/>
</dbReference>
<organism evidence="5 6">
    <name type="scientific">Galendromus occidentalis</name>
    <name type="common">western predatory mite</name>
    <dbReference type="NCBI Taxonomy" id="34638"/>
    <lineage>
        <taxon>Eukaryota</taxon>
        <taxon>Metazoa</taxon>
        <taxon>Ecdysozoa</taxon>
        <taxon>Arthropoda</taxon>
        <taxon>Chelicerata</taxon>
        <taxon>Arachnida</taxon>
        <taxon>Acari</taxon>
        <taxon>Parasitiformes</taxon>
        <taxon>Mesostigmata</taxon>
        <taxon>Gamasina</taxon>
        <taxon>Phytoseioidea</taxon>
        <taxon>Phytoseiidae</taxon>
        <taxon>Typhlodrominae</taxon>
        <taxon>Galendromus</taxon>
    </lineage>
</organism>
<dbReference type="InterPro" id="IPR014824">
    <property type="entry name" value="Nfu/NifU_N"/>
</dbReference>
<dbReference type="Gene3D" id="3.30.300.130">
    <property type="entry name" value="Fe-S cluster assembly (FSCA)"/>
    <property type="match status" value="1"/>
</dbReference>
<dbReference type="FunFam" id="3.30.300.130:FF:000001">
    <property type="entry name" value="NFU1 iron-sulfur cluster scaffold"/>
    <property type="match status" value="1"/>
</dbReference>
<comment type="function">
    <text evidence="1">Molecular scaffold for [Fe-S] cluster assembly of mitochondrial iron-sulfur proteins.</text>
</comment>
<dbReference type="Pfam" id="PF08712">
    <property type="entry name" value="Nfu_N"/>
    <property type="match status" value="1"/>
</dbReference>
<dbReference type="Proteomes" id="UP000694867">
    <property type="component" value="Unplaced"/>
</dbReference>
<dbReference type="PANTHER" id="PTHR11178:SF1">
    <property type="entry name" value="NFU1 IRON-SULFUR CLUSTER SCAFFOLD HOMOLOG, MITOCHONDRIAL"/>
    <property type="match status" value="1"/>
</dbReference>
<evidence type="ECO:0000256" key="1">
    <source>
        <dbReference type="ARBA" id="ARBA00002175"/>
    </source>
</evidence>
<dbReference type="GO" id="GO:0051536">
    <property type="term" value="F:iron-sulfur cluster binding"/>
    <property type="evidence" value="ECO:0007669"/>
    <property type="project" value="InterPro"/>
</dbReference>
<dbReference type="InterPro" id="IPR001075">
    <property type="entry name" value="NIF_FeS_clus_asmbl_NifU_C"/>
</dbReference>
<sequence length="253" mass="28118">MLRAMTRLLKPSTVLACATRETDSKVRALHMSAVLRMFIQTRETPNPNSLKFLPGVKVLEEGQGKDFPNITTARNSLLVRQLFAIPGVDRVFLGPDFITVTRSDDALEWTALKASIYATMMDFFSSGLPIFETSEPVGDSGGLSNVDFEEKDQQTTAMIAELIDSRIRPTVMEDGGDIVLRAFKDGIVELELQGSCTNCPSSSVTLKAGIENMLMFYVPEVRGVKEVLSKEDELSHKEFQKLEEKIRTKPPPE</sequence>
<dbReference type="Pfam" id="PF01106">
    <property type="entry name" value="NifU"/>
    <property type="match status" value="1"/>
</dbReference>
<protein>
    <recommendedName>
        <fullName evidence="3">NFU1 iron-sulfur cluster scaffold homolog, mitochondrial</fullName>
    </recommendedName>
</protein>
<dbReference type="SUPFAM" id="SSF110836">
    <property type="entry name" value="Hypothetical protein SAV1430"/>
    <property type="match status" value="1"/>
</dbReference>
<dbReference type="GO" id="GO:0005739">
    <property type="term" value="C:mitochondrion"/>
    <property type="evidence" value="ECO:0007669"/>
    <property type="project" value="TreeGrafter"/>
</dbReference>
<keyword evidence="5" id="KW-1185">Reference proteome</keyword>